<evidence type="ECO:0000256" key="1">
    <source>
        <dbReference type="ARBA" id="ARBA00010516"/>
    </source>
</evidence>
<dbReference type="CDD" id="cd14830">
    <property type="entry name" value="Delta_COP_N"/>
    <property type="match status" value="1"/>
</dbReference>
<dbReference type="FunFam" id="2.60.40.1170:FF:000007">
    <property type="entry name" value="Coatomer subunit delta"/>
    <property type="match status" value="1"/>
</dbReference>
<dbReference type="CDD" id="cd09254">
    <property type="entry name" value="AP_delta-COPI_MHD"/>
    <property type="match status" value="1"/>
</dbReference>
<keyword evidence="15" id="KW-1185">Reference proteome</keyword>
<feature type="region of interest" description="Disordered" evidence="12">
    <location>
        <begin position="146"/>
        <end position="266"/>
    </location>
</feature>
<dbReference type="PANTHER" id="PTHR10121:SF0">
    <property type="entry name" value="COATOMER SUBUNIT DELTA"/>
    <property type="match status" value="1"/>
</dbReference>
<comment type="function">
    <text evidence="10">The coatomer is a cytosolic protein complex that binds to dilysine motifs and reversibly associates with Golgi non-clathrin-coated vesicles, which further mediate biosynthetic protein transport from the ER, via the Golgi up to the trans Golgi network. Coatomer complex is required for budding from Golgi membranes, and is essential for the retrograde Golgi-to-ER transport of dilysine-tagged proteins.</text>
</comment>
<evidence type="ECO:0000256" key="7">
    <source>
        <dbReference type="ARBA" id="ARBA00023034"/>
    </source>
</evidence>
<evidence type="ECO:0000256" key="4">
    <source>
        <dbReference type="ARBA" id="ARBA00022490"/>
    </source>
</evidence>
<dbReference type="SUPFAM" id="SSF64356">
    <property type="entry name" value="SNARE-like"/>
    <property type="match status" value="1"/>
</dbReference>
<dbReference type="STRING" id="684364.F4P6R7"/>
<dbReference type="InParanoid" id="F4P6R7"/>
<reference evidence="14 15" key="1">
    <citation type="submission" date="2009-12" db="EMBL/GenBank/DDBJ databases">
        <title>The draft genome of Batrachochytrium dendrobatidis.</title>
        <authorList>
            <consortium name="US DOE Joint Genome Institute (JGI-PGF)"/>
            <person name="Kuo A."/>
            <person name="Salamov A."/>
            <person name="Schmutz J."/>
            <person name="Lucas S."/>
            <person name="Pitluck S."/>
            <person name="Rosenblum E."/>
            <person name="Stajich J."/>
            <person name="Eisen M."/>
            <person name="Grigoriev I.V."/>
        </authorList>
    </citation>
    <scope>NUCLEOTIDE SEQUENCE [LARGE SCALE GENOMIC DNA]</scope>
    <source>
        <strain evidence="15">JAM81 / FGSC 10211</strain>
    </source>
</reference>
<dbReference type="OMA" id="VQFRTHP"/>
<evidence type="ECO:0000256" key="11">
    <source>
        <dbReference type="RuleBase" id="RU366052"/>
    </source>
</evidence>
<dbReference type="OrthoDB" id="10266042at2759"/>
<dbReference type="GO" id="GO:0006888">
    <property type="term" value="P:endoplasmic reticulum to Golgi vesicle-mediated transport"/>
    <property type="evidence" value="ECO:0000318"/>
    <property type="project" value="GO_Central"/>
</dbReference>
<keyword evidence="4 10" id="KW-0963">Cytoplasm</keyword>
<evidence type="ECO:0000313" key="14">
    <source>
        <dbReference type="EMBL" id="EGF78862.1"/>
    </source>
</evidence>
<proteinExistence type="inferred from homology"/>
<dbReference type="InterPro" id="IPR011012">
    <property type="entry name" value="Longin-like_dom_sf"/>
</dbReference>
<dbReference type="InterPro" id="IPR027059">
    <property type="entry name" value="Coatomer_dsu"/>
</dbReference>
<evidence type="ECO:0000256" key="9">
    <source>
        <dbReference type="ARBA" id="ARBA00023329"/>
    </source>
</evidence>
<dbReference type="RefSeq" id="XP_006680407.1">
    <property type="nucleotide sequence ID" value="XM_006680344.1"/>
</dbReference>
<dbReference type="EMBL" id="GL882887">
    <property type="protein sequence ID" value="EGF78862.1"/>
    <property type="molecule type" value="Genomic_DNA"/>
</dbReference>
<comment type="similarity">
    <text evidence="1 10">Belongs to the adaptor complexes medium subunit family. Delta-COP subfamily.</text>
</comment>
<keyword evidence="5 10" id="KW-0931">ER-Golgi transport</keyword>
<feature type="compositionally biased region" description="Low complexity" evidence="12">
    <location>
        <begin position="205"/>
        <end position="240"/>
    </location>
</feature>
<evidence type="ECO:0000256" key="3">
    <source>
        <dbReference type="ARBA" id="ARBA00022448"/>
    </source>
</evidence>
<evidence type="ECO:0000313" key="15">
    <source>
        <dbReference type="Proteomes" id="UP000007241"/>
    </source>
</evidence>
<sequence length="543" mass="58627">MVVLAASICTKAGKAVLSRQFVEMSRSRIEGLIASFPKLIGVSDQHTYIETDAVRYVYQPLDNLFMVLVTTKNSNILQDIDTLHLFARLVSEYCRSNDEREIAKHAFDLLLVFDEVISLGYRENINLGQIRTISAMESHEERVQAEIEKNKEKEAAEELKRKAKMMDTQRRDAAKKGYGGSSGGFGGFGSGKRGSGMGSGGSGNMTGISSGFSNSSNQGGSNQGPSNNYSPSSSSANNFGQGSAQSMPASAPVSGRGMQLGGSQRQNSVLESITAYEGIKTPSNSTTATGGSTQATVRPAVHEEGVHVVVEEKVSVAISRDGGLQSFKVNGSMMLKINSPSSARVKLEIVHNSDPNLRFTTHPNVDKGLWASDSVIALRDPSRPFPVGQALGILRWKVSSRDETLAPLLINCWPSPTGNGACDVNIEYELQNLGLELHDVLISIPYPGSNAPTIGDVEGHYTINRQNRVIQWSLPLIDASNSSGVLEFNVSSEDVNAFYPIEIVFTSFKLLNPIHISNVNTVEGDAATFSIENLLRSDVYQVV</sequence>
<dbReference type="Proteomes" id="UP000007241">
    <property type="component" value="Unassembled WGS sequence"/>
</dbReference>
<keyword evidence="8 10" id="KW-0472">Membrane</keyword>
<dbReference type="HOGENOM" id="CLU_019988_3_0_1"/>
<protein>
    <recommendedName>
        <fullName evidence="10">Coatomer subunit delta</fullName>
    </recommendedName>
</protein>
<feature type="compositionally biased region" description="Basic and acidic residues" evidence="12">
    <location>
        <begin position="146"/>
        <end position="175"/>
    </location>
</feature>
<dbReference type="Gene3D" id="2.60.40.1170">
    <property type="entry name" value="Mu homology domain, subdomain B"/>
    <property type="match status" value="2"/>
</dbReference>
<evidence type="ECO:0000256" key="6">
    <source>
        <dbReference type="ARBA" id="ARBA00022927"/>
    </source>
</evidence>
<gene>
    <name evidence="14" type="ORF">BATDEDRAFT_35528</name>
</gene>
<keyword evidence="7 10" id="KW-0333">Golgi apparatus</keyword>
<organism evidence="14 15">
    <name type="scientific">Batrachochytrium dendrobatidis (strain JAM81 / FGSC 10211)</name>
    <name type="common">Frog chytrid fungus</name>
    <dbReference type="NCBI Taxonomy" id="684364"/>
    <lineage>
        <taxon>Eukaryota</taxon>
        <taxon>Fungi</taxon>
        <taxon>Fungi incertae sedis</taxon>
        <taxon>Chytridiomycota</taxon>
        <taxon>Chytridiomycota incertae sedis</taxon>
        <taxon>Chytridiomycetes</taxon>
        <taxon>Rhizophydiales</taxon>
        <taxon>Rhizophydiales incertae sedis</taxon>
        <taxon>Batrachochytrium</taxon>
    </lineage>
</organism>
<evidence type="ECO:0000256" key="2">
    <source>
        <dbReference type="ARBA" id="ARBA00011775"/>
    </source>
</evidence>
<dbReference type="Gene3D" id="3.30.450.60">
    <property type="match status" value="1"/>
</dbReference>
<dbReference type="GO" id="GO:0006890">
    <property type="term" value="P:retrograde vesicle-mediated transport, Golgi to endoplasmic reticulum"/>
    <property type="evidence" value="ECO:0000318"/>
    <property type="project" value="GO_Central"/>
</dbReference>
<dbReference type="Pfam" id="PF01217">
    <property type="entry name" value="Clat_adaptor_s"/>
    <property type="match status" value="1"/>
</dbReference>
<dbReference type="PANTHER" id="PTHR10121">
    <property type="entry name" value="COATOMER SUBUNIT DELTA"/>
    <property type="match status" value="1"/>
</dbReference>
<dbReference type="InterPro" id="IPR028565">
    <property type="entry name" value="MHD"/>
</dbReference>
<dbReference type="SUPFAM" id="SSF49447">
    <property type="entry name" value="Second domain of Mu2 adaptin subunit (ap50) of ap2 adaptor"/>
    <property type="match status" value="1"/>
</dbReference>
<dbReference type="InterPro" id="IPR022775">
    <property type="entry name" value="AP_mu_sigma_su"/>
</dbReference>
<dbReference type="AlphaFoldDB" id="F4P6R7"/>
<dbReference type="Pfam" id="PF00928">
    <property type="entry name" value="Adap_comp_sub"/>
    <property type="match status" value="1"/>
</dbReference>
<dbReference type="InterPro" id="IPR036168">
    <property type="entry name" value="AP2_Mu_C_sf"/>
</dbReference>
<dbReference type="FunFam" id="3.30.450.60:FF:000003">
    <property type="entry name" value="Coatomer subunit delta"/>
    <property type="match status" value="1"/>
</dbReference>
<dbReference type="GO" id="GO:0000139">
    <property type="term" value="C:Golgi membrane"/>
    <property type="evidence" value="ECO:0007669"/>
    <property type="project" value="UniProtKB-SubCell"/>
</dbReference>
<comment type="subcellular location">
    <subcellularLocation>
        <location evidence="10 11">Cytoplasm</location>
    </subcellularLocation>
    <subcellularLocation>
        <location evidence="10 11">Cytoplasmic vesicle</location>
        <location evidence="10 11">COPI-coated vesicle membrane</location>
        <topology evidence="10 11">Peripheral membrane protein</topology>
        <orientation evidence="10 11">Cytoplasmic side</orientation>
    </subcellularLocation>
    <subcellularLocation>
        <location evidence="10 11">Golgi apparatus membrane</location>
        <topology evidence="10 11">Peripheral membrane protein</topology>
        <orientation evidence="10 11">Cytoplasmic side</orientation>
    </subcellularLocation>
</comment>
<dbReference type="CDD" id="cd22249">
    <property type="entry name" value="UDM1_RNF168_RNF169-like"/>
    <property type="match status" value="1"/>
</dbReference>
<keyword evidence="9 10" id="KW-0968">Cytoplasmic vesicle</keyword>
<keyword evidence="3 10" id="KW-0813">Transport</keyword>
<keyword evidence="6 10" id="KW-0653">Protein transport</keyword>
<name>F4P6R7_BATDJ</name>
<dbReference type="GO" id="GO:0051645">
    <property type="term" value="P:Golgi localization"/>
    <property type="evidence" value="ECO:0000318"/>
    <property type="project" value="GO_Central"/>
</dbReference>
<dbReference type="PROSITE" id="PS51072">
    <property type="entry name" value="MHD"/>
    <property type="match status" value="1"/>
</dbReference>
<evidence type="ECO:0000259" key="13">
    <source>
        <dbReference type="PROSITE" id="PS51072"/>
    </source>
</evidence>
<evidence type="ECO:0000256" key="8">
    <source>
        <dbReference type="ARBA" id="ARBA00023136"/>
    </source>
</evidence>
<dbReference type="GO" id="GO:0030126">
    <property type="term" value="C:COPI vesicle coat"/>
    <property type="evidence" value="ECO:0000318"/>
    <property type="project" value="GO_Central"/>
</dbReference>
<dbReference type="GeneID" id="18240799"/>
<feature type="domain" description="MHD" evidence="13">
    <location>
        <begin position="303"/>
        <end position="543"/>
    </location>
</feature>
<comment type="subunit">
    <text evidence="2 10">Oligomeric complex that consists of at least the alpha, beta, beta', gamma, delta, epsilon and zeta subunits.</text>
</comment>
<evidence type="ECO:0000256" key="12">
    <source>
        <dbReference type="SAM" id="MobiDB-lite"/>
    </source>
</evidence>
<accession>F4P6R7</accession>
<evidence type="ECO:0000256" key="5">
    <source>
        <dbReference type="ARBA" id="ARBA00022892"/>
    </source>
</evidence>
<dbReference type="GO" id="GO:0015031">
    <property type="term" value="P:protein transport"/>
    <property type="evidence" value="ECO:0007669"/>
    <property type="project" value="UniProtKB-KW"/>
</dbReference>
<feature type="compositionally biased region" description="Gly residues" evidence="12">
    <location>
        <begin position="177"/>
        <end position="204"/>
    </location>
</feature>
<evidence type="ECO:0000256" key="10">
    <source>
        <dbReference type="RuleBase" id="RU364018"/>
    </source>
</evidence>